<protein>
    <submittedName>
        <fullName evidence="1">Uncharacterized protein</fullName>
    </submittedName>
</protein>
<keyword evidence="2" id="KW-1185">Reference proteome</keyword>
<comment type="caution">
    <text evidence="1">The sequence shown here is derived from an EMBL/GenBank/DDBJ whole genome shotgun (WGS) entry which is preliminary data.</text>
</comment>
<dbReference type="EMBL" id="SNZW01000011">
    <property type="protein sequence ID" value="TDS18889.1"/>
    <property type="molecule type" value="Genomic_DNA"/>
</dbReference>
<dbReference type="RefSeq" id="WP_133671512.1">
    <property type="nucleotide sequence ID" value="NZ_SNZW01000011.1"/>
</dbReference>
<name>A0A4R7DBW8_9FLAO</name>
<dbReference type="AlphaFoldDB" id="A0A4R7DBW8"/>
<evidence type="ECO:0000313" key="1">
    <source>
        <dbReference type="EMBL" id="TDS18889.1"/>
    </source>
</evidence>
<dbReference type="OrthoDB" id="1350813at2"/>
<sequence length="147" mass="17825">MKIRKTQDWLKANHHKLCSSIKKTECYKWSRWLKDKRTHVFPCVCETRNDDCIFAETYYRVWQVGQLLEQEDMFVNALLEYENMKGDKGFHKRWLNNYSSLGENIFLLEERVKIAIQKDPYVTAEVILPREEIKHLLKFKEVYWSCV</sequence>
<dbReference type="Proteomes" id="UP000295274">
    <property type="component" value="Unassembled WGS sequence"/>
</dbReference>
<reference evidence="1 2" key="1">
    <citation type="submission" date="2019-03" db="EMBL/GenBank/DDBJ databases">
        <title>Genomic Encyclopedia of Type Strains, Phase III (KMG-III): the genomes of soil and plant-associated and newly described type strains.</title>
        <authorList>
            <person name="Whitman W."/>
        </authorList>
    </citation>
    <scope>NUCLEOTIDE SEQUENCE [LARGE SCALE GENOMIC DNA]</scope>
    <source>
        <strain evidence="1 2">CECT 8455</strain>
    </source>
</reference>
<evidence type="ECO:0000313" key="2">
    <source>
        <dbReference type="Proteomes" id="UP000295274"/>
    </source>
</evidence>
<proteinExistence type="predicted"/>
<gene>
    <name evidence="1" type="ORF">DFQ03_0600</name>
</gene>
<organism evidence="1 2">
    <name type="scientific">Maribacter caenipelagi</name>
    <dbReference type="NCBI Taxonomy" id="1447781"/>
    <lineage>
        <taxon>Bacteria</taxon>
        <taxon>Pseudomonadati</taxon>
        <taxon>Bacteroidota</taxon>
        <taxon>Flavobacteriia</taxon>
        <taxon>Flavobacteriales</taxon>
        <taxon>Flavobacteriaceae</taxon>
        <taxon>Maribacter</taxon>
    </lineage>
</organism>
<accession>A0A4R7DBW8</accession>